<sequence length="268" mass="31582">MPLSQTIKKKNRPPGVIPAYFHYGSQFLVAPEYHLATCQISKNMATIRFSIFCFLNDIEKFLQANRTISEDFWDYSFCNDHFRRKDLKSALDVAGANATIFAVIRHPIERFLSGYVDRCVNRQYCLGCNRDLKCFVEMLYRTLVKYYENPSDVVQDKTTEHVLRHFAPQTWFCDFENHKNEYVLLKQHVGPNGTHRIADEFYEVFEKAGVLSEHRAIIHKEMLKGTTVHSTSQSLARKEVRERLLADLYLMGRLLQIYYYDFIEFDFI</sequence>
<gene>
    <name evidence="1" type="ORF">HPLM_LOCUS168</name>
</gene>
<dbReference type="GO" id="GO:0016020">
    <property type="term" value="C:membrane"/>
    <property type="evidence" value="ECO:0007669"/>
    <property type="project" value="InterPro"/>
</dbReference>
<dbReference type="AlphaFoldDB" id="A0A0N4VSA0"/>
<dbReference type="WBParaSite" id="HPLM_0000016701-mRNA-1">
    <property type="protein sequence ID" value="HPLM_0000016701-mRNA-1"/>
    <property type="gene ID" value="HPLM_0000016701"/>
</dbReference>
<organism evidence="3">
    <name type="scientific">Haemonchus placei</name>
    <name type="common">Barber's pole worm</name>
    <dbReference type="NCBI Taxonomy" id="6290"/>
    <lineage>
        <taxon>Eukaryota</taxon>
        <taxon>Metazoa</taxon>
        <taxon>Ecdysozoa</taxon>
        <taxon>Nematoda</taxon>
        <taxon>Chromadorea</taxon>
        <taxon>Rhabditida</taxon>
        <taxon>Rhabditina</taxon>
        <taxon>Rhabditomorpha</taxon>
        <taxon>Strongyloidea</taxon>
        <taxon>Trichostrongylidae</taxon>
        <taxon>Haemonchus</taxon>
    </lineage>
</organism>
<accession>A0A0N4VSA0</accession>
<dbReference type="GO" id="GO:0050650">
    <property type="term" value="P:chondroitin sulfate proteoglycan biosynthetic process"/>
    <property type="evidence" value="ECO:0007669"/>
    <property type="project" value="InterPro"/>
</dbReference>
<dbReference type="GO" id="GO:1902884">
    <property type="term" value="P:positive regulation of response to oxidative stress"/>
    <property type="evidence" value="ECO:0007669"/>
    <property type="project" value="InterPro"/>
</dbReference>
<dbReference type="EMBL" id="UZAF01000089">
    <property type="protein sequence ID" value="VDO04647.1"/>
    <property type="molecule type" value="Genomic_DNA"/>
</dbReference>
<dbReference type="Proteomes" id="UP000268014">
    <property type="component" value="Unassembled WGS sequence"/>
</dbReference>
<evidence type="ECO:0000313" key="2">
    <source>
        <dbReference type="Proteomes" id="UP000268014"/>
    </source>
</evidence>
<dbReference type="OMA" id="CIVENIY"/>
<dbReference type="OrthoDB" id="408912at2759"/>
<evidence type="ECO:0000313" key="1">
    <source>
        <dbReference type="EMBL" id="VDO04647.1"/>
    </source>
</evidence>
<dbReference type="STRING" id="6290.A0A0N4VSA0"/>
<reference evidence="3" key="1">
    <citation type="submission" date="2017-02" db="UniProtKB">
        <authorList>
            <consortium name="WormBaseParasite"/>
        </authorList>
    </citation>
    <scope>IDENTIFICATION</scope>
</reference>
<dbReference type="InterPro" id="IPR005331">
    <property type="entry name" value="Sulfotransferase"/>
</dbReference>
<keyword evidence="2" id="KW-1185">Reference proteome</keyword>
<protein>
    <submittedName>
        <fullName evidence="3">Sulfotransfer_1 domain-containing protein</fullName>
    </submittedName>
</protein>
<evidence type="ECO:0000313" key="3">
    <source>
        <dbReference type="WBParaSite" id="HPLM_0000016701-mRNA-1"/>
    </source>
</evidence>
<name>A0A0N4VSA0_HAEPC</name>
<dbReference type="Pfam" id="PF03567">
    <property type="entry name" value="Sulfotransfer_2"/>
    <property type="match status" value="1"/>
</dbReference>
<dbReference type="PANTHER" id="PTHR22900">
    <property type="entry name" value="PROTEIN CBG14245-RELATED"/>
    <property type="match status" value="1"/>
</dbReference>
<dbReference type="PANTHER" id="PTHR22900:SF5">
    <property type="entry name" value="PROTEIN CBG14245"/>
    <property type="match status" value="1"/>
</dbReference>
<proteinExistence type="predicted"/>
<reference evidence="1 2" key="2">
    <citation type="submission" date="2018-11" db="EMBL/GenBank/DDBJ databases">
        <authorList>
            <consortium name="Pathogen Informatics"/>
        </authorList>
    </citation>
    <scope>NUCLEOTIDE SEQUENCE [LARGE SCALE GENOMIC DNA]</scope>
    <source>
        <strain evidence="1 2">MHpl1</strain>
    </source>
</reference>
<dbReference type="GO" id="GO:0047756">
    <property type="term" value="F:chondroitin 4-sulfotransferase activity"/>
    <property type="evidence" value="ECO:0007669"/>
    <property type="project" value="InterPro"/>
</dbReference>
<dbReference type="InterPro" id="IPR007669">
    <property type="entry name" value="Chst-1-like"/>
</dbReference>